<dbReference type="GO" id="GO:0008168">
    <property type="term" value="F:methyltransferase activity"/>
    <property type="evidence" value="ECO:0007669"/>
    <property type="project" value="UniProtKB-KW"/>
</dbReference>
<dbReference type="SUPFAM" id="SSF53335">
    <property type="entry name" value="S-adenosyl-L-methionine-dependent methyltransferases"/>
    <property type="match status" value="1"/>
</dbReference>
<accession>A0ABT0CEH6</accession>
<dbReference type="CDD" id="cd02440">
    <property type="entry name" value="AdoMet_MTases"/>
    <property type="match status" value="1"/>
</dbReference>
<dbReference type="PANTHER" id="PTHR45128:SF1">
    <property type="entry name" value="S-ADENOSYLMETHIONINE-DEPENDENT METHYLTRANSFERASE RV2258C"/>
    <property type="match status" value="1"/>
</dbReference>
<sequence length="422" mass="47832">MASSSTESLRQLYEELPYPNVPISTSGRGALDGLYRMSLTTAQYARTRAIVPSEGSLILNAGCGSGWETLILAEANPGARLVVCDLSAESVRVTERRLRYHGFVNVELHALNLFDLEQLGLQFDFISLNDVLYLLDDPVAGLKVLKRVLKPDGILRANLHHAYQREVIFRMQKAFQLLGLFELPTPEASNLVREFMNNLVSDEARAALRWNPEIYKDDTNMRANYLLPSDKGFLIPDLMRMLKEAELGLVCLVDYSDWDPALLFKEMPEWLKTELDKLSPADQNHFYELIYPNHRLIDFWAEHPGSSIVFPWSDTDWLGGTVQLNPVLADNPEFRQNFGKAYEKKLEFAMNWPGASRGRLKILPEQMTWLGSLLQGPTPVITLVEQANQAKKLEPETAQEQVLTYLTGLEEFLFVMLDPGAK</sequence>
<keyword evidence="2" id="KW-0808">Transferase</keyword>
<keyword evidence="2" id="KW-0489">Methyltransferase</keyword>
<dbReference type="Gene3D" id="3.40.50.150">
    <property type="entry name" value="Vaccinia Virus protein VP39"/>
    <property type="match status" value="1"/>
</dbReference>
<dbReference type="InterPro" id="IPR029063">
    <property type="entry name" value="SAM-dependent_MTases_sf"/>
</dbReference>
<proteinExistence type="predicted"/>
<dbReference type="EMBL" id="JAFIRA010000050">
    <property type="protein sequence ID" value="MCJ2544187.1"/>
    <property type="molecule type" value="Genomic_DNA"/>
</dbReference>
<evidence type="ECO:0000313" key="3">
    <source>
        <dbReference type="Proteomes" id="UP000830835"/>
    </source>
</evidence>
<evidence type="ECO:0000259" key="1">
    <source>
        <dbReference type="Pfam" id="PF13847"/>
    </source>
</evidence>
<comment type="caution">
    <text evidence="2">The sequence shown here is derived from an EMBL/GenBank/DDBJ whole genome shotgun (WGS) entry which is preliminary data.</text>
</comment>
<reference evidence="2" key="1">
    <citation type="submission" date="2021-02" db="EMBL/GenBank/DDBJ databases">
        <title>The CRISPR/cas machinery reduction and long-range gene transfer in the hot spring cyanobacterium Synechococcus.</title>
        <authorList>
            <person name="Dvorak P."/>
            <person name="Jahodarova E."/>
            <person name="Hasler P."/>
            <person name="Poulickova A."/>
        </authorList>
    </citation>
    <scope>NUCLEOTIDE SEQUENCE</scope>
    <source>
        <strain evidence="2">Rupite</strain>
    </source>
</reference>
<dbReference type="GO" id="GO:0032259">
    <property type="term" value="P:methylation"/>
    <property type="evidence" value="ECO:0007669"/>
    <property type="project" value="UniProtKB-KW"/>
</dbReference>
<dbReference type="InterPro" id="IPR025714">
    <property type="entry name" value="Methyltranfer_dom"/>
</dbReference>
<gene>
    <name evidence="2" type="ORF">JX360_14960</name>
</gene>
<dbReference type="InterPro" id="IPR053173">
    <property type="entry name" value="SAM-binding_MTase"/>
</dbReference>
<protein>
    <submittedName>
        <fullName evidence="2">Class I SAM-dependent methyltransferase</fullName>
    </submittedName>
</protein>
<dbReference type="PANTHER" id="PTHR45128">
    <property type="entry name" value="METHYLTRANSFERASE TYPE 11"/>
    <property type="match status" value="1"/>
</dbReference>
<keyword evidence="3" id="KW-1185">Reference proteome</keyword>
<dbReference type="Proteomes" id="UP000830835">
    <property type="component" value="Unassembled WGS sequence"/>
</dbReference>
<evidence type="ECO:0000313" key="2">
    <source>
        <dbReference type="EMBL" id="MCJ2544187.1"/>
    </source>
</evidence>
<organism evidence="2 3">
    <name type="scientific">Thermostichus vulcanus str. 'Rupite'</name>
    <dbReference type="NCBI Taxonomy" id="2813851"/>
    <lineage>
        <taxon>Bacteria</taxon>
        <taxon>Bacillati</taxon>
        <taxon>Cyanobacteriota</taxon>
        <taxon>Cyanophyceae</taxon>
        <taxon>Thermostichales</taxon>
        <taxon>Thermostichaceae</taxon>
        <taxon>Thermostichus</taxon>
    </lineage>
</organism>
<dbReference type="RefSeq" id="WP_244352482.1">
    <property type="nucleotide sequence ID" value="NZ_JAFIRA010000050.1"/>
</dbReference>
<feature type="domain" description="Methyltransferase" evidence="1">
    <location>
        <begin position="55"/>
        <end position="161"/>
    </location>
</feature>
<dbReference type="Pfam" id="PF13847">
    <property type="entry name" value="Methyltransf_31"/>
    <property type="match status" value="1"/>
</dbReference>
<name>A0ABT0CEH6_THEVL</name>